<name>A0A2T2PAA0_CORCC</name>
<protein>
    <submittedName>
        <fullName evidence="2">Uncharacterized protein</fullName>
    </submittedName>
</protein>
<sequence length="169" mass="17093">MPSGSGSYDIAPGVTPVGIKLQAPSSIQGHGPSPAASTTVWPARLQQPVSRQAAAGKVWAVAWPIASSSSKQRGRLQGPSERTLRAPWGGGEDAGEPGARCEPGRSSSSSRSSSTPASPPARHRPSPPASVRGGGVGAEGAEGALGGMRWDGMRGRREAASGQQHTLEG</sequence>
<organism evidence="2 3">
    <name type="scientific">Corynespora cassiicola Philippines</name>
    <dbReference type="NCBI Taxonomy" id="1448308"/>
    <lineage>
        <taxon>Eukaryota</taxon>
        <taxon>Fungi</taxon>
        <taxon>Dikarya</taxon>
        <taxon>Ascomycota</taxon>
        <taxon>Pezizomycotina</taxon>
        <taxon>Dothideomycetes</taxon>
        <taxon>Pleosporomycetidae</taxon>
        <taxon>Pleosporales</taxon>
        <taxon>Corynesporascaceae</taxon>
        <taxon>Corynespora</taxon>
    </lineage>
</organism>
<gene>
    <name evidence="2" type="ORF">BS50DRAFT_642954</name>
</gene>
<feature type="compositionally biased region" description="Low complexity" evidence="1">
    <location>
        <begin position="105"/>
        <end position="116"/>
    </location>
</feature>
<dbReference type="Proteomes" id="UP000240883">
    <property type="component" value="Unassembled WGS sequence"/>
</dbReference>
<dbReference type="AlphaFoldDB" id="A0A2T2PAA0"/>
<feature type="region of interest" description="Disordered" evidence="1">
    <location>
        <begin position="64"/>
        <end position="169"/>
    </location>
</feature>
<evidence type="ECO:0000313" key="2">
    <source>
        <dbReference type="EMBL" id="PSN74580.1"/>
    </source>
</evidence>
<feature type="region of interest" description="Disordered" evidence="1">
    <location>
        <begin position="21"/>
        <end position="43"/>
    </location>
</feature>
<feature type="compositionally biased region" description="Gly residues" evidence="1">
    <location>
        <begin position="132"/>
        <end position="146"/>
    </location>
</feature>
<reference evidence="2 3" key="1">
    <citation type="journal article" date="2018" name="Front. Microbiol.">
        <title>Genome-Wide Analysis of Corynespora cassiicola Leaf Fall Disease Putative Effectors.</title>
        <authorList>
            <person name="Lopez D."/>
            <person name="Ribeiro S."/>
            <person name="Label P."/>
            <person name="Fumanal B."/>
            <person name="Venisse J.S."/>
            <person name="Kohler A."/>
            <person name="de Oliveira R.R."/>
            <person name="Labutti K."/>
            <person name="Lipzen A."/>
            <person name="Lail K."/>
            <person name="Bauer D."/>
            <person name="Ohm R.A."/>
            <person name="Barry K.W."/>
            <person name="Spatafora J."/>
            <person name="Grigoriev I.V."/>
            <person name="Martin F.M."/>
            <person name="Pujade-Renaud V."/>
        </authorList>
    </citation>
    <scope>NUCLEOTIDE SEQUENCE [LARGE SCALE GENOMIC DNA]</scope>
    <source>
        <strain evidence="2 3">Philippines</strain>
    </source>
</reference>
<proteinExistence type="predicted"/>
<accession>A0A2T2PAA0</accession>
<dbReference type="EMBL" id="KZ678128">
    <property type="protein sequence ID" value="PSN74580.1"/>
    <property type="molecule type" value="Genomic_DNA"/>
</dbReference>
<keyword evidence="3" id="KW-1185">Reference proteome</keyword>
<evidence type="ECO:0000256" key="1">
    <source>
        <dbReference type="SAM" id="MobiDB-lite"/>
    </source>
</evidence>
<evidence type="ECO:0000313" key="3">
    <source>
        <dbReference type="Proteomes" id="UP000240883"/>
    </source>
</evidence>